<dbReference type="Proteomes" id="UP000001929">
    <property type="component" value="Chromosome"/>
</dbReference>
<sequence>MGGVLDGFWQQGVALAVFLGTHAIAALPGARGALRRRLGAGGYLVGYSVVSLALLVWLTVATLGSPFVALWPPQPFAAVLLVAVMPGALILLVAALTEANPFSLGFSGRTFDPQRPHTCGRVAHPLFVAFGLWAGLHLLANGDVAAALYFGPLLLLALAGPAVASAKAKARYGAVQLDLWRRAARAAPPTTRLPALRTWIGGLLLYGAILFLHGPLIGLDPRDMLP</sequence>
<reference evidence="7 8" key="1">
    <citation type="journal article" date="2011" name="Stand. Genomic Sci.">
        <title>Complete genome sequence of Rhodospirillum rubrum type strain (S1).</title>
        <authorList>
            <person name="Munk A.C."/>
            <person name="Copeland A."/>
            <person name="Lucas S."/>
            <person name="Lapidus A."/>
            <person name="Del Rio T.G."/>
            <person name="Barry K."/>
            <person name="Detter J.C."/>
            <person name="Hammon N."/>
            <person name="Israni S."/>
            <person name="Pitluck S."/>
            <person name="Brettin T."/>
            <person name="Bruce D."/>
            <person name="Han C."/>
            <person name="Tapia R."/>
            <person name="Gilna P."/>
            <person name="Schmutz J."/>
            <person name="Larimer F."/>
            <person name="Land M."/>
            <person name="Kyrpides N.C."/>
            <person name="Mavromatis K."/>
            <person name="Richardson P."/>
            <person name="Rohde M."/>
            <person name="Goker M."/>
            <person name="Klenk H.P."/>
            <person name="Zhang Y."/>
            <person name="Roberts G.P."/>
            <person name="Reslewic S."/>
            <person name="Schwartz D.C."/>
        </authorList>
    </citation>
    <scope>NUCLEOTIDE SEQUENCE [LARGE SCALE GENOMIC DNA]</scope>
    <source>
        <strain evidence="8">ATCC 11170 / ATH 1.1.1 / DSM 467 / LMG 4362 / NCIMB 8255 / S1</strain>
    </source>
</reference>
<dbReference type="EMBL" id="CP000230">
    <property type="protein sequence ID" value="ABC23525.1"/>
    <property type="molecule type" value="Genomic_DNA"/>
</dbReference>
<evidence type="ECO:0000256" key="5">
    <source>
        <dbReference type="SAM" id="Phobius"/>
    </source>
</evidence>
<keyword evidence="8" id="KW-1185">Reference proteome</keyword>
<evidence type="ECO:0000259" key="6">
    <source>
        <dbReference type="Pfam" id="PF07298"/>
    </source>
</evidence>
<dbReference type="InterPro" id="IPR009915">
    <property type="entry name" value="NnrU_dom"/>
</dbReference>
<accession>Q2RQS0</accession>
<keyword evidence="2 5" id="KW-0812">Transmembrane</keyword>
<dbReference type="STRING" id="269796.Rru_A2728"/>
<feature type="transmembrane region" description="Helical" evidence="5">
    <location>
        <begin position="199"/>
        <end position="219"/>
    </location>
</feature>
<dbReference type="AlphaFoldDB" id="Q2RQS0"/>
<protein>
    <submittedName>
        <fullName evidence="7">NnrU</fullName>
    </submittedName>
</protein>
<dbReference type="eggNOG" id="COG4094">
    <property type="taxonomic scope" value="Bacteria"/>
</dbReference>
<evidence type="ECO:0000256" key="2">
    <source>
        <dbReference type="ARBA" id="ARBA00022692"/>
    </source>
</evidence>
<comment type="subcellular location">
    <subcellularLocation>
        <location evidence="1">Membrane</location>
        <topology evidence="1">Multi-pass membrane protein</topology>
    </subcellularLocation>
</comment>
<name>Q2RQS0_RHORT</name>
<dbReference type="GO" id="GO:0016020">
    <property type="term" value="C:membrane"/>
    <property type="evidence" value="ECO:0007669"/>
    <property type="project" value="UniProtKB-SubCell"/>
</dbReference>
<evidence type="ECO:0000256" key="4">
    <source>
        <dbReference type="ARBA" id="ARBA00023136"/>
    </source>
</evidence>
<organism evidence="7 8">
    <name type="scientific">Rhodospirillum rubrum (strain ATCC 11170 / ATH 1.1.1 / DSM 467 / LMG 4362 / NCIMB 8255 / S1)</name>
    <dbReference type="NCBI Taxonomy" id="269796"/>
    <lineage>
        <taxon>Bacteria</taxon>
        <taxon>Pseudomonadati</taxon>
        <taxon>Pseudomonadota</taxon>
        <taxon>Alphaproteobacteria</taxon>
        <taxon>Rhodospirillales</taxon>
        <taxon>Rhodospirillaceae</taxon>
        <taxon>Rhodospirillum</taxon>
    </lineage>
</organism>
<evidence type="ECO:0000256" key="1">
    <source>
        <dbReference type="ARBA" id="ARBA00004141"/>
    </source>
</evidence>
<dbReference type="PATRIC" id="fig|269796.9.peg.2836"/>
<feature type="transmembrane region" description="Helical" evidence="5">
    <location>
        <begin position="12"/>
        <end position="30"/>
    </location>
</feature>
<evidence type="ECO:0000313" key="7">
    <source>
        <dbReference type="EMBL" id="ABC23525.1"/>
    </source>
</evidence>
<gene>
    <name evidence="7" type="ordered locus">Rru_A2728</name>
</gene>
<feature type="transmembrane region" description="Helical" evidence="5">
    <location>
        <begin position="146"/>
        <end position="164"/>
    </location>
</feature>
<feature type="transmembrane region" description="Helical" evidence="5">
    <location>
        <begin position="76"/>
        <end position="97"/>
    </location>
</feature>
<evidence type="ECO:0000256" key="3">
    <source>
        <dbReference type="ARBA" id="ARBA00022989"/>
    </source>
</evidence>
<dbReference type="EnsemblBacteria" id="ABC23525">
    <property type="protein sequence ID" value="ABC23525"/>
    <property type="gene ID" value="Rru_A2728"/>
</dbReference>
<evidence type="ECO:0000313" key="8">
    <source>
        <dbReference type="Proteomes" id="UP000001929"/>
    </source>
</evidence>
<feature type="transmembrane region" description="Helical" evidence="5">
    <location>
        <begin position="118"/>
        <end position="140"/>
    </location>
</feature>
<dbReference type="HOGENOM" id="CLU_104582_0_0_5"/>
<proteinExistence type="predicted"/>
<feature type="transmembrane region" description="Helical" evidence="5">
    <location>
        <begin position="42"/>
        <end position="64"/>
    </location>
</feature>
<feature type="domain" description="NnrU" evidence="6">
    <location>
        <begin position="14"/>
        <end position="221"/>
    </location>
</feature>
<dbReference type="Pfam" id="PF07298">
    <property type="entry name" value="NnrU"/>
    <property type="match status" value="1"/>
</dbReference>
<keyword evidence="4 5" id="KW-0472">Membrane</keyword>
<keyword evidence="3 5" id="KW-1133">Transmembrane helix</keyword>
<dbReference type="RefSeq" id="WP_011390538.1">
    <property type="nucleotide sequence ID" value="NC_007643.1"/>
</dbReference>
<dbReference type="KEGG" id="rru:Rru_A2728"/>